<proteinExistence type="inferred from homology"/>
<dbReference type="PANTHER" id="PTHR30480">
    <property type="entry name" value="BETA-HEXOSAMINIDASE-RELATED"/>
    <property type="match status" value="1"/>
</dbReference>
<gene>
    <name evidence="6" type="ORF">EDD31_2279</name>
</gene>
<dbReference type="EMBL" id="RKHK01000001">
    <property type="protein sequence ID" value="ROR73886.1"/>
    <property type="molecule type" value="Genomic_DNA"/>
</dbReference>
<dbReference type="PANTHER" id="PTHR30480:SF16">
    <property type="entry name" value="GLYCOSIDE HYDROLASE FAMILY 3 DOMAIN PROTEIN"/>
    <property type="match status" value="1"/>
</dbReference>
<evidence type="ECO:0000256" key="3">
    <source>
        <dbReference type="ARBA" id="ARBA00023295"/>
    </source>
</evidence>
<dbReference type="GO" id="GO:0005975">
    <property type="term" value="P:carbohydrate metabolic process"/>
    <property type="evidence" value="ECO:0007669"/>
    <property type="project" value="InterPro"/>
</dbReference>
<keyword evidence="2" id="KW-0378">Hydrolase</keyword>
<dbReference type="OrthoDB" id="9805821at2"/>
<comment type="similarity">
    <text evidence="1">Belongs to the glycosyl hydrolase 3 family.</text>
</comment>
<keyword evidence="3" id="KW-0326">Glycosidase</keyword>
<dbReference type="InterPro" id="IPR017853">
    <property type="entry name" value="GH"/>
</dbReference>
<evidence type="ECO:0000256" key="2">
    <source>
        <dbReference type="ARBA" id="ARBA00022801"/>
    </source>
</evidence>
<accession>A0A3N2BF48</accession>
<dbReference type="AlphaFoldDB" id="A0A3N2BF48"/>
<evidence type="ECO:0000313" key="7">
    <source>
        <dbReference type="Proteomes" id="UP000280668"/>
    </source>
</evidence>
<evidence type="ECO:0000256" key="4">
    <source>
        <dbReference type="SAM" id="Coils"/>
    </source>
</evidence>
<dbReference type="SUPFAM" id="SSF51445">
    <property type="entry name" value="(Trans)glycosidases"/>
    <property type="match status" value="1"/>
</dbReference>
<keyword evidence="7" id="KW-1185">Reference proteome</keyword>
<name>A0A3N2BF48_9MICO</name>
<reference evidence="6 7" key="1">
    <citation type="submission" date="2018-11" db="EMBL/GenBank/DDBJ databases">
        <title>Sequencing the genomes of 1000 actinobacteria strains.</title>
        <authorList>
            <person name="Klenk H.-P."/>
        </authorList>
    </citation>
    <scope>NUCLEOTIDE SEQUENCE [LARGE SCALE GENOMIC DNA]</scope>
    <source>
        <strain evidence="6 7">DSM 11294</strain>
    </source>
</reference>
<keyword evidence="4" id="KW-0175">Coiled coil</keyword>
<dbReference type="GO" id="GO:0009254">
    <property type="term" value="P:peptidoglycan turnover"/>
    <property type="evidence" value="ECO:0007669"/>
    <property type="project" value="TreeGrafter"/>
</dbReference>
<feature type="domain" description="Glycoside hydrolase family 3 N-terminal" evidence="5">
    <location>
        <begin position="36"/>
        <end position="327"/>
    </location>
</feature>
<dbReference type="InterPro" id="IPR036962">
    <property type="entry name" value="Glyco_hydro_3_N_sf"/>
</dbReference>
<evidence type="ECO:0000259" key="5">
    <source>
        <dbReference type="Pfam" id="PF00933"/>
    </source>
</evidence>
<evidence type="ECO:0000256" key="1">
    <source>
        <dbReference type="ARBA" id="ARBA00005336"/>
    </source>
</evidence>
<comment type="caution">
    <text evidence="6">The sequence shown here is derived from an EMBL/GenBank/DDBJ whole genome shotgun (WGS) entry which is preliminary data.</text>
</comment>
<sequence length="505" mass="51167">MTPQTDHDIRQLALGVLLPGFSGTTAPPWLIEAAREGLAGVVLFAQNTPDVPTTRALTDALHAAGPLLVMVDEEGGDVSRLQATTGSTLPGAAAFGAAGDVDLTQRGGQALGAMLAAAGIDVDLAPVLDVASEPRNPVIGVRSFGPDAAAVSAHGAAFVRGLHAGGVAACAKHYPGHGATTVDSHLALPTLDVSEDTLRRRDLPPFDAAAEAGLDSLMTGHLHIPAIGPEPGTLEPAVTALARQMPGGEDRAIITDAVDMAAVAGTDLATFGEACVRALEAGADLLCLGTTLNRDDEALFVRALEAVTSALRSGRLDPALLVRAAERAEMLRERVRAHRANAAEVDADNALAAVTEVGAEAARAAVRFAQGSSVAAGDPVLVDLRRRANMATGRTAPGFHKALRRRFPDAPIFTPGVPGSPPLAESLASLDPGVRVLALTREPLADPGEQADLAAVLAAFPDAVVVHGGVAEGAPDPGPGGTLVLAHGVGLANAEAALELLLSSS</sequence>
<dbReference type="Gene3D" id="3.20.20.300">
    <property type="entry name" value="Glycoside hydrolase, family 3, N-terminal domain"/>
    <property type="match status" value="1"/>
</dbReference>
<protein>
    <submittedName>
        <fullName evidence="6">Beta-N-acetylhexosaminidase</fullName>
    </submittedName>
</protein>
<organism evidence="6 7">
    <name type="scientific">Bogoriella caseilytica</name>
    <dbReference type="NCBI Taxonomy" id="56055"/>
    <lineage>
        <taxon>Bacteria</taxon>
        <taxon>Bacillati</taxon>
        <taxon>Actinomycetota</taxon>
        <taxon>Actinomycetes</taxon>
        <taxon>Micrococcales</taxon>
        <taxon>Bogoriellaceae</taxon>
        <taxon>Bogoriella</taxon>
    </lineage>
</organism>
<dbReference type="RefSeq" id="WP_123304252.1">
    <property type="nucleotide sequence ID" value="NZ_RKHK01000001.1"/>
</dbReference>
<dbReference type="Pfam" id="PF00933">
    <property type="entry name" value="Glyco_hydro_3"/>
    <property type="match status" value="1"/>
</dbReference>
<dbReference type="Proteomes" id="UP000280668">
    <property type="component" value="Unassembled WGS sequence"/>
</dbReference>
<dbReference type="GO" id="GO:0004553">
    <property type="term" value="F:hydrolase activity, hydrolyzing O-glycosyl compounds"/>
    <property type="evidence" value="ECO:0007669"/>
    <property type="project" value="InterPro"/>
</dbReference>
<feature type="coiled-coil region" evidence="4">
    <location>
        <begin position="321"/>
        <end position="348"/>
    </location>
</feature>
<dbReference type="InterPro" id="IPR001764">
    <property type="entry name" value="Glyco_hydro_3_N"/>
</dbReference>
<evidence type="ECO:0000313" key="6">
    <source>
        <dbReference type="EMBL" id="ROR73886.1"/>
    </source>
</evidence>
<dbReference type="InterPro" id="IPR050226">
    <property type="entry name" value="NagZ_Beta-hexosaminidase"/>
</dbReference>